<dbReference type="AlphaFoldDB" id="A0AAU8LWD5"/>
<evidence type="ECO:0000256" key="2">
    <source>
        <dbReference type="SAM" id="Phobius"/>
    </source>
</evidence>
<keyword evidence="1" id="KW-0732">Signal</keyword>
<feature type="transmembrane region" description="Helical" evidence="2">
    <location>
        <begin position="20"/>
        <end position="38"/>
    </location>
</feature>
<keyword evidence="2" id="KW-0812">Transmembrane</keyword>
<protein>
    <submittedName>
        <fullName evidence="4">C25 family cysteine peptidase</fullName>
    </submittedName>
</protein>
<dbReference type="Gene3D" id="3.40.50.1460">
    <property type="match status" value="1"/>
</dbReference>
<dbReference type="Pfam" id="PF01364">
    <property type="entry name" value="Peptidase_C25"/>
    <property type="match status" value="1"/>
</dbReference>
<reference evidence="4" key="1">
    <citation type="journal article" date="2024" name="Syst. Appl. Microbiol.">
        <title>First single-strain enrichments of Electrothrix cable bacteria, description of E. aestuarii sp. nov. and E. rattekaaiensis sp. nov., and proposal of a cable bacteria taxonomy following the rules of the SeqCode.</title>
        <authorList>
            <person name="Plum-Jensen L.E."/>
            <person name="Schramm A."/>
            <person name="Marshall I.P.G."/>
        </authorList>
    </citation>
    <scope>NUCLEOTIDE SEQUENCE</scope>
    <source>
        <strain evidence="4">Rat1</strain>
    </source>
</reference>
<proteinExistence type="predicted"/>
<gene>
    <name evidence="4" type="ORF">Q3M24_02255</name>
</gene>
<dbReference type="InterPro" id="IPR029031">
    <property type="entry name" value="Gingipain_N_sf"/>
</dbReference>
<sequence>MTLKKVKSFLLDLYRPKGILVTFVISFNVLTCLGQSVYNGFFYKIFLSRGVAYAASISTTNTTTSQLTLDYPPYVLPTNLVNIFSSPTPPGEILPPAPPLDIDYNFQPWLPSQPDLVFQVPDISFLGAVRPVPPFDLLIITDEAFVEELLPLKTHKNYSDMPTQIYSWQYLVERYQSEGRDDPERIKKAIASFQQSFGIKYVMLVGDSDRLPVRYCKIYDPTSWGDGYSPADLYYADLYDQNNVFDNWDGDGDGVFCEMQGGAWTAGSTLADINLDGMDLYPDIAVGRVPASSEAEVTTYVNKVINYEFSAYKAAWQNRALLVIPGYETDGKYYDYPGSWEAAEAISASLNNIDSNPIIYPMNMELVKLYDQRIEDLPSGLSDNDPTPNNVRNEINAGVGFTVFSGHGARTLWGNSTTTNDIGMLNNTGRLPIIFAAACSTARFHYDGSYLDVQGNTFVNDLECPIYNDAHRCWPVNPDAAVRPEPAAIQRNSQQNFDVESMAEEFLVKQDSGGIGYIGAYTGTQGGSQYLMKYFFDIHANSYKRFQPLGFLWNYAVERYINNNFHIDFNTTSQWVPQAMFHHIQKYMLFGDPSLRVGGISSIQRTDFVSRYTMKHDGWQGVLQLIRVNGEFYNSEFRQIPNMGGTYGEHDVRGYVRTAIYPLSSDWGPDHKIEFYVDFADTANQDDDQKFEGYLFTQTKDAMAGITWWNDIPFGFYANKDGTFAGGPNLVSGKVSTADFLGEYAMNHDGWEGTLKLWEANNGEVAGTYTSIDGSSQHSVRTVLRTATNIRLPSDWGPVHKIELYIDFADTANQDDDQKFEGYLFTQTKDAMAGITWWNNTPFGFYAQKKTNKNKSNIFLFLNAFIKQR</sequence>
<dbReference type="Gene3D" id="3.40.50.10390">
    <property type="entry name" value="Gingipain r, domain 1"/>
    <property type="match status" value="1"/>
</dbReference>
<evidence type="ECO:0000313" key="4">
    <source>
        <dbReference type="EMBL" id="XCN73597.1"/>
    </source>
</evidence>
<dbReference type="InterPro" id="IPR001769">
    <property type="entry name" value="Gingipain"/>
</dbReference>
<evidence type="ECO:0000259" key="3">
    <source>
        <dbReference type="Pfam" id="PF01364"/>
    </source>
</evidence>
<keyword evidence="2" id="KW-1133">Transmembrane helix</keyword>
<keyword evidence="2" id="KW-0472">Membrane</keyword>
<feature type="domain" description="Gingipain" evidence="3">
    <location>
        <begin position="138"/>
        <end position="597"/>
    </location>
</feature>
<dbReference type="KEGG" id="eaj:Q3M24_02255"/>
<organism evidence="4">
    <name type="scientific">Candidatus Electrothrix aestuarii</name>
    <dbReference type="NCBI Taxonomy" id="3062594"/>
    <lineage>
        <taxon>Bacteria</taxon>
        <taxon>Pseudomonadati</taxon>
        <taxon>Thermodesulfobacteriota</taxon>
        <taxon>Desulfobulbia</taxon>
        <taxon>Desulfobulbales</taxon>
        <taxon>Desulfobulbaceae</taxon>
        <taxon>Candidatus Electrothrix</taxon>
    </lineage>
</organism>
<dbReference type="GO" id="GO:0006508">
    <property type="term" value="P:proteolysis"/>
    <property type="evidence" value="ECO:0007669"/>
    <property type="project" value="InterPro"/>
</dbReference>
<dbReference type="GO" id="GO:0008234">
    <property type="term" value="F:cysteine-type peptidase activity"/>
    <property type="evidence" value="ECO:0007669"/>
    <property type="project" value="InterPro"/>
</dbReference>
<reference evidence="4" key="2">
    <citation type="submission" date="2024-06" db="EMBL/GenBank/DDBJ databases">
        <authorList>
            <person name="Plum-Jensen L.E."/>
            <person name="Schramm A."/>
            <person name="Marshall I.P.G."/>
        </authorList>
    </citation>
    <scope>NUCLEOTIDE SEQUENCE</scope>
    <source>
        <strain evidence="4">Rat1</strain>
    </source>
</reference>
<dbReference type="SUPFAM" id="SSF52129">
    <property type="entry name" value="Caspase-like"/>
    <property type="match status" value="1"/>
</dbReference>
<accession>A0AAU8LWD5</accession>
<evidence type="ECO:0000256" key="1">
    <source>
        <dbReference type="ARBA" id="ARBA00022729"/>
    </source>
</evidence>
<dbReference type="InterPro" id="IPR029030">
    <property type="entry name" value="Caspase-like_dom_sf"/>
</dbReference>
<name>A0AAU8LWD5_9BACT</name>
<dbReference type="EMBL" id="CP159373">
    <property type="protein sequence ID" value="XCN73597.1"/>
    <property type="molecule type" value="Genomic_DNA"/>
</dbReference>